<evidence type="ECO:0000313" key="2">
    <source>
        <dbReference type="Proteomes" id="UP001525961"/>
    </source>
</evidence>
<keyword evidence="2" id="KW-1185">Reference proteome</keyword>
<name>A0ABT2N7L3_9CYAN</name>
<evidence type="ECO:0000313" key="1">
    <source>
        <dbReference type="EMBL" id="MCT7978684.1"/>
    </source>
</evidence>
<sequence>MFIIPKKYGDGLKVQLSPVLGLSSKEKVKSTKKTQFLSQNWKNHPTIANKPVSRDLFKFFLKIRSAAALGQAPQGDSKTIEIGKCLKAWSRTSISPRKFPHRIQLLPIGA</sequence>
<accession>A0ABT2N7L3</accession>
<organism evidence="1 2">
    <name type="scientific">Laspinema olomoucense D3b</name>
    <dbReference type="NCBI Taxonomy" id="2953688"/>
    <lineage>
        <taxon>Bacteria</taxon>
        <taxon>Bacillati</taxon>
        <taxon>Cyanobacteriota</taxon>
        <taxon>Cyanophyceae</taxon>
        <taxon>Oscillatoriophycideae</taxon>
        <taxon>Oscillatoriales</taxon>
        <taxon>Laspinemataceae</taxon>
        <taxon>Laspinema</taxon>
        <taxon>Laspinema olomoucense</taxon>
    </lineage>
</organism>
<proteinExistence type="predicted"/>
<dbReference type="RefSeq" id="WP_261199295.1">
    <property type="nucleotide sequence ID" value="NZ_JAMXFA010000015.1"/>
</dbReference>
<protein>
    <submittedName>
        <fullName evidence="1">Uncharacterized protein</fullName>
    </submittedName>
</protein>
<reference evidence="1 2" key="1">
    <citation type="journal article" date="2022" name="Front. Microbiol.">
        <title>High genomic differentiation and limited gene flow indicate recent cryptic speciation within the genus Laspinema (cyanobacteria).</title>
        <authorList>
            <person name="Stanojkovic A."/>
            <person name="Skoupy S."/>
            <person name="Skaloud P."/>
            <person name="Dvorak P."/>
        </authorList>
    </citation>
    <scope>NUCLEOTIDE SEQUENCE [LARGE SCALE GENOMIC DNA]</scope>
    <source>
        <strain evidence="1 2">D3b</strain>
    </source>
</reference>
<dbReference type="EMBL" id="JAMXFA010000015">
    <property type="protein sequence ID" value="MCT7978684.1"/>
    <property type="molecule type" value="Genomic_DNA"/>
</dbReference>
<dbReference type="Proteomes" id="UP001525961">
    <property type="component" value="Unassembled WGS sequence"/>
</dbReference>
<comment type="caution">
    <text evidence="1">The sequence shown here is derived from an EMBL/GenBank/DDBJ whole genome shotgun (WGS) entry which is preliminary data.</text>
</comment>
<gene>
    <name evidence="1" type="ORF">NG792_13300</name>
</gene>